<accession>R4V402</accession>
<proteinExistence type="evidence at transcript level"/>
<feature type="region of interest" description="Disordered" evidence="1">
    <location>
        <begin position="224"/>
        <end position="252"/>
    </location>
</feature>
<dbReference type="PANTHER" id="PTHR21580:SF28">
    <property type="entry name" value="BOREALIN N-TERMINAL DOMAIN-CONTAINING PROTEIN-RELATED"/>
    <property type="match status" value="1"/>
</dbReference>
<evidence type="ECO:0000256" key="1">
    <source>
        <dbReference type="SAM" id="MobiDB-lite"/>
    </source>
</evidence>
<dbReference type="PANTHER" id="PTHR21580">
    <property type="entry name" value="SHIPPO-1-RELATED"/>
    <property type="match status" value="1"/>
</dbReference>
<dbReference type="EMBL" id="KC740729">
    <property type="protein sequence ID" value="AGM32553.1"/>
    <property type="molecule type" value="mRNA"/>
</dbReference>
<evidence type="ECO:0000313" key="2">
    <source>
        <dbReference type="EMBL" id="AGM32553.1"/>
    </source>
</evidence>
<feature type="non-terminal residue" evidence="2">
    <location>
        <position position="305"/>
    </location>
</feature>
<dbReference type="AlphaFoldDB" id="R4V402"/>
<reference evidence="2" key="1">
    <citation type="submission" date="2013-03" db="EMBL/GenBank/DDBJ databases">
        <title>Immune-Related transcriptome of Coptotermes formosanus Shiraki workers: the defense mechanism.</title>
        <authorList>
            <person name="Hussain A."/>
            <person name="Li Y.F."/>
            <person name="Wen S.Y."/>
        </authorList>
    </citation>
    <scope>NUCLEOTIDE SEQUENCE</scope>
</reference>
<sequence length="305" mass="34671">MCWRQEGCQQFELADIRTPESVGPGSYSPASHFADREKHIFKKSKSPDLYSSSPGPAYYRGLNEFSQPSSTVSPVFASRTSRSILLHSDAPDPTTYNSIRDWSPVRRTSAPNRPRKVKKARNPKSQLGNYLDEKGRFVYVPSDEVEISPVTYDPSVKNDVRSTDFNRFPQKREFWNLKQNAPDPTKYDVQSLDKKIKIKIKEKLPEKGNEFSNVDFMGQPQMKFSQKPSANFKSKSTRSCFDGNKETPGPGAYYQSDQETTWLVLPGVGFNQSSMRFDRNQSQSFPGPGEYQVKSTLGKRTHILP</sequence>
<feature type="region of interest" description="Disordered" evidence="1">
    <location>
        <begin position="278"/>
        <end position="305"/>
    </location>
</feature>
<feature type="compositionally biased region" description="Polar residues" evidence="1">
    <location>
        <begin position="224"/>
        <end position="239"/>
    </location>
</feature>
<protein>
    <submittedName>
        <fullName evidence="2">Uncharacterized protein</fullName>
    </submittedName>
</protein>
<name>R4V402_COPFO</name>
<dbReference type="InterPro" id="IPR051291">
    <property type="entry name" value="CIMAP"/>
</dbReference>
<feature type="compositionally biased region" description="Basic residues" evidence="1">
    <location>
        <begin position="113"/>
        <end position="122"/>
    </location>
</feature>
<feature type="region of interest" description="Disordered" evidence="1">
    <location>
        <begin position="95"/>
        <end position="122"/>
    </location>
</feature>
<organism evidence="2">
    <name type="scientific">Coptotermes formosanus</name>
    <name type="common">Formosan subterranean termite</name>
    <dbReference type="NCBI Taxonomy" id="36987"/>
    <lineage>
        <taxon>Eukaryota</taxon>
        <taxon>Metazoa</taxon>
        <taxon>Ecdysozoa</taxon>
        <taxon>Arthropoda</taxon>
        <taxon>Hexapoda</taxon>
        <taxon>Insecta</taxon>
        <taxon>Pterygota</taxon>
        <taxon>Neoptera</taxon>
        <taxon>Polyneoptera</taxon>
        <taxon>Dictyoptera</taxon>
        <taxon>Blattodea</taxon>
        <taxon>Blattoidea</taxon>
        <taxon>Termitoidae</taxon>
        <taxon>Rhinotermitidae</taxon>
        <taxon>Coptotermes</taxon>
    </lineage>
</organism>